<evidence type="ECO:0000313" key="1">
    <source>
        <dbReference type="EMBL" id="AAX51345.1"/>
    </source>
</evidence>
<organism evidence="1">
    <name type="scientific">Streptomyces sp. FQ1</name>
    <dbReference type="NCBI Taxonomy" id="319426"/>
    <lineage>
        <taxon>Bacteria</taxon>
        <taxon>Bacillati</taxon>
        <taxon>Actinomycetota</taxon>
        <taxon>Actinomycetes</taxon>
        <taxon>Kitasatosporales</taxon>
        <taxon>Streptomycetaceae</taxon>
        <taxon>Streptomyces</taxon>
    </lineage>
</organism>
<accession>Q58IN8</accession>
<geneLocation type="plasmid" evidence="1">
    <name>pFP1</name>
</geneLocation>
<dbReference type="RefSeq" id="WP_011265240.1">
    <property type="nucleotide sequence ID" value="NC_006912.1"/>
</dbReference>
<protein>
    <submittedName>
        <fullName evidence="1">Uncharacterized protein</fullName>
    </submittedName>
</protein>
<dbReference type="AlphaFoldDB" id="Q58IN8"/>
<keyword evidence="1" id="KW-0614">Plasmid</keyword>
<reference evidence="1" key="1">
    <citation type="journal article" date="2008" name="Appl. Environ. Microbiol.">
        <title>Characterization of replication and conjugation of Streptomyces circular plasmids pFP1 and pFP11 and their ability to propagate in linear mode with artificially attached telomeres.</title>
        <authorList>
            <person name="Zhang R."/>
            <person name="Zeng A."/>
            <person name="Fang P."/>
            <person name="Qin Z."/>
        </authorList>
    </citation>
    <scope>NUCLEOTIDE SEQUENCE</scope>
    <source>
        <strain evidence="1">FQ1</strain>
        <plasmid evidence="1">pFP1</plasmid>
    </source>
</reference>
<dbReference type="EMBL" id="AY943953">
    <property type="protein sequence ID" value="AAX51345.1"/>
    <property type="molecule type" value="Genomic_DNA"/>
</dbReference>
<sequence length="112" mass="12339">MPNALPPHGSQLRCLAHPYDGLEAQIAKFTDPRIAPVLRGLHESEAALAVMWAYDGRSWAECAAAAGLDRAVGERVRRKLKRLGARYMQRRSAARASTVVHRPVRTTPGEQV</sequence>
<proteinExistence type="predicted"/>
<gene>
    <name evidence="1" type="ORF">pFP1.4c</name>
</gene>
<name>Q58IN8_9ACTN</name>